<organism evidence="1 2">
    <name type="scientific">Echinicola pacifica</name>
    <dbReference type="NCBI Taxonomy" id="346377"/>
    <lineage>
        <taxon>Bacteria</taxon>
        <taxon>Pseudomonadati</taxon>
        <taxon>Bacteroidota</taxon>
        <taxon>Cytophagia</taxon>
        <taxon>Cytophagales</taxon>
        <taxon>Cyclobacteriaceae</taxon>
        <taxon>Echinicola</taxon>
    </lineage>
</organism>
<keyword evidence="2" id="KW-1185">Reference proteome</keyword>
<dbReference type="EMBL" id="BMWX01000008">
    <property type="protein sequence ID" value="GGZ39085.1"/>
    <property type="molecule type" value="Genomic_DNA"/>
</dbReference>
<dbReference type="Proteomes" id="UP000619457">
    <property type="component" value="Unassembled WGS sequence"/>
</dbReference>
<name>A0A918QBG6_9BACT</name>
<evidence type="ECO:0000313" key="2">
    <source>
        <dbReference type="Proteomes" id="UP000619457"/>
    </source>
</evidence>
<dbReference type="PROSITE" id="PS51257">
    <property type="entry name" value="PROKAR_LIPOPROTEIN"/>
    <property type="match status" value="1"/>
</dbReference>
<protein>
    <recommendedName>
        <fullName evidence="3">DUF4625 domain-containing protein</fullName>
    </recommendedName>
</protein>
<sequence>MYRMKNRFVPLNKNVYWLPLFIGIGLGAVFSCSQEEDMEPRPASFSELEIGSGDNRTLTIGQDFHLNVQVLAENLIESVGVRIEQQADKLYDAPWNFEIQWEEFEGLKNTTVHKHFMIPAAAVEGEYLFTLYIKDQNGSLMEESYLVQVRAAENPSSD</sequence>
<evidence type="ECO:0000313" key="1">
    <source>
        <dbReference type="EMBL" id="GGZ39085.1"/>
    </source>
</evidence>
<accession>A0A918QBG6</accession>
<proteinExistence type="predicted"/>
<gene>
    <name evidence="1" type="ORF">GCM10007049_35530</name>
</gene>
<comment type="caution">
    <text evidence="1">The sequence shown here is derived from an EMBL/GenBank/DDBJ whole genome shotgun (WGS) entry which is preliminary data.</text>
</comment>
<dbReference type="InterPro" id="IPR027829">
    <property type="entry name" value="DUF4625"/>
</dbReference>
<dbReference type="AlphaFoldDB" id="A0A918QBG6"/>
<evidence type="ECO:0008006" key="3">
    <source>
        <dbReference type="Google" id="ProtNLM"/>
    </source>
</evidence>
<reference evidence="1" key="2">
    <citation type="submission" date="2020-09" db="EMBL/GenBank/DDBJ databases">
        <authorList>
            <person name="Sun Q."/>
            <person name="Kim S."/>
        </authorList>
    </citation>
    <scope>NUCLEOTIDE SEQUENCE</scope>
    <source>
        <strain evidence="1">KCTC 12368</strain>
    </source>
</reference>
<reference evidence="1" key="1">
    <citation type="journal article" date="2014" name="Int. J. Syst. Evol. Microbiol.">
        <title>Complete genome sequence of Corynebacterium casei LMG S-19264T (=DSM 44701T), isolated from a smear-ripened cheese.</title>
        <authorList>
            <consortium name="US DOE Joint Genome Institute (JGI-PGF)"/>
            <person name="Walter F."/>
            <person name="Albersmeier A."/>
            <person name="Kalinowski J."/>
            <person name="Ruckert C."/>
        </authorList>
    </citation>
    <scope>NUCLEOTIDE SEQUENCE</scope>
    <source>
        <strain evidence="1">KCTC 12368</strain>
    </source>
</reference>
<dbReference type="Pfam" id="PF15418">
    <property type="entry name" value="DUF4625"/>
    <property type="match status" value="1"/>
</dbReference>